<dbReference type="GO" id="GO:0003735">
    <property type="term" value="F:structural constituent of ribosome"/>
    <property type="evidence" value="ECO:0007669"/>
    <property type="project" value="InterPro"/>
</dbReference>
<keyword evidence="4 7" id="KW-0689">Ribosomal protein</keyword>
<keyword evidence="5 7" id="KW-0687">Ribonucleoprotein</keyword>
<evidence type="ECO:0000256" key="2">
    <source>
        <dbReference type="ARBA" id="ARBA00022730"/>
    </source>
</evidence>
<comment type="function">
    <text evidence="7">Forms part of the polypeptide exit tunnel.</text>
</comment>
<proteinExistence type="inferred from homology"/>
<evidence type="ECO:0000256" key="5">
    <source>
        <dbReference type="ARBA" id="ARBA00023274"/>
    </source>
</evidence>
<dbReference type="EMBL" id="SOBR01000009">
    <property type="protein sequence ID" value="TDU19073.1"/>
    <property type="molecule type" value="Genomic_DNA"/>
</dbReference>
<comment type="function">
    <text evidence="7">One of the primary rRNA binding proteins, this protein initially binds near the 5'-end of the 23S rRNA. It is important during the early stages of 50S assembly. It makes multiple contacts with different domains of the 23S rRNA in the assembled 50S subunit and ribosome.</text>
</comment>
<dbReference type="GO" id="GO:0006412">
    <property type="term" value="P:translation"/>
    <property type="evidence" value="ECO:0007669"/>
    <property type="project" value="UniProtKB-UniRule"/>
</dbReference>
<comment type="caution">
    <text evidence="9">The sequence shown here is derived from an EMBL/GenBank/DDBJ whole genome shotgun (WGS) entry which is preliminary data.</text>
</comment>
<gene>
    <name evidence="7" type="primary">rplD</name>
    <name evidence="9" type="ORF">C8E00_10921</name>
</gene>
<sequence length="202" mass="22206">MNLNLAGAEAGTVEVSDATFGKEFNESLVHQVVTAYFAAGRQGTRAQKTRAEVRGGGKKPWRQKGTGRARAGTIRSPLWRSGGVTFAARPQDYTQKVNRKMYRAAMRSILSELVRQERLVVVDSFAVDAPKTKQLIAKLKDLDLEKALIVTEDIDEKLFLAARNIPYVDVVDVAAADPVSLVAFDKVLVTVSALRKFEEKLG</sequence>
<dbReference type="Gene3D" id="3.40.1370.10">
    <property type="match status" value="1"/>
</dbReference>
<dbReference type="Pfam" id="PF00573">
    <property type="entry name" value="Ribosomal_L4"/>
    <property type="match status" value="1"/>
</dbReference>
<evidence type="ECO:0000256" key="3">
    <source>
        <dbReference type="ARBA" id="ARBA00022884"/>
    </source>
</evidence>
<dbReference type="InterPro" id="IPR023574">
    <property type="entry name" value="Ribosomal_uL4_dom_sf"/>
</dbReference>
<dbReference type="AlphaFoldDB" id="A0A4R7NF13"/>
<evidence type="ECO:0000256" key="8">
    <source>
        <dbReference type="SAM" id="MobiDB-lite"/>
    </source>
</evidence>
<keyword evidence="2 7" id="KW-0699">rRNA-binding</keyword>
<evidence type="ECO:0000313" key="10">
    <source>
        <dbReference type="Proteomes" id="UP000295380"/>
    </source>
</evidence>
<keyword evidence="3 7" id="KW-0694">RNA-binding</keyword>
<dbReference type="OrthoDB" id="9803201at2"/>
<accession>A0A4R7NF13</accession>
<dbReference type="GO" id="GO:1990904">
    <property type="term" value="C:ribonucleoprotein complex"/>
    <property type="evidence" value="ECO:0007669"/>
    <property type="project" value="UniProtKB-KW"/>
</dbReference>
<feature type="region of interest" description="Disordered" evidence="8">
    <location>
        <begin position="47"/>
        <end position="67"/>
    </location>
</feature>
<dbReference type="Proteomes" id="UP000295380">
    <property type="component" value="Unassembled WGS sequence"/>
</dbReference>
<dbReference type="FunFam" id="3.40.1370.10:FF:000001">
    <property type="entry name" value="50S ribosomal protein L4"/>
    <property type="match status" value="1"/>
</dbReference>
<feature type="compositionally biased region" description="Basic residues" evidence="8">
    <location>
        <begin position="56"/>
        <end position="67"/>
    </location>
</feature>
<reference evidence="9 10" key="1">
    <citation type="submission" date="2019-03" db="EMBL/GenBank/DDBJ databases">
        <title>Genomic Encyclopedia of Type Strains, Phase IV (KMG-IV): sequencing the most valuable type-strain genomes for metagenomic binning, comparative biology and taxonomic classification.</title>
        <authorList>
            <person name="Goeker M."/>
        </authorList>
    </citation>
    <scope>NUCLEOTIDE SEQUENCE [LARGE SCALE GENOMIC DNA]</scope>
    <source>
        <strain evidence="9 10">DSM 6770</strain>
    </source>
</reference>
<dbReference type="GO" id="GO:0005840">
    <property type="term" value="C:ribosome"/>
    <property type="evidence" value="ECO:0007669"/>
    <property type="project" value="UniProtKB-KW"/>
</dbReference>
<evidence type="ECO:0000313" key="9">
    <source>
        <dbReference type="EMBL" id="TDU19073.1"/>
    </source>
</evidence>
<evidence type="ECO:0000256" key="1">
    <source>
        <dbReference type="ARBA" id="ARBA00010528"/>
    </source>
</evidence>
<evidence type="ECO:0000256" key="7">
    <source>
        <dbReference type="HAMAP-Rule" id="MF_01328"/>
    </source>
</evidence>
<dbReference type="RefSeq" id="WP_133698319.1">
    <property type="nucleotide sequence ID" value="NZ_SOBR01000009.1"/>
</dbReference>
<dbReference type="PANTHER" id="PTHR10746:SF6">
    <property type="entry name" value="LARGE RIBOSOMAL SUBUNIT PROTEIN UL4M"/>
    <property type="match status" value="1"/>
</dbReference>
<dbReference type="SUPFAM" id="SSF52166">
    <property type="entry name" value="Ribosomal protein L4"/>
    <property type="match status" value="1"/>
</dbReference>
<comment type="similarity">
    <text evidence="1 7">Belongs to the universal ribosomal protein uL4 family.</text>
</comment>
<organism evidence="9 10">
    <name type="scientific">Chromohalobacter marismortui</name>
    <dbReference type="NCBI Taxonomy" id="42055"/>
    <lineage>
        <taxon>Bacteria</taxon>
        <taxon>Pseudomonadati</taxon>
        <taxon>Pseudomonadota</taxon>
        <taxon>Gammaproteobacteria</taxon>
        <taxon>Oceanospirillales</taxon>
        <taxon>Halomonadaceae</taxon>
        <taxon>Chromohalobacter</taxon>
    </lineage>
</organism>
<protein>
    <recommendedName>
        <fullName evidence="6 7">Large ribosomal subunit protein uL4</fullName>
    </recommendedName>
</protein>
<name>A0A4R7NF13_9GAMM</name>
<dbReference type="PANTHER" id="PTHR10746">
    <property type="entry name" value="50S RIBOSOMAL PROTEIN L4"/>
    <property type="match status" value="1"/>
</dbReference>
<comment type="subunit">
    <text evidence="7">Part of the 50S ribosomal subunit.</text>
</comment>
<evidence type="ECO:0000256" key="6">
    <source>
        <dbReference type="ARBA" id="ARBA00035244"/>
    </source>
</evidence>
<keyword evidence="10" id="KW-1185">Reference proteome</keyword>
<dbReference type="HAMAP" id="MF_01328_B">
    <property type="entry name" value="Ribosomal_uL4_B"/>
    <property type="match status" value="1"/>
</dbReference>
<dbReference type="NCBIfam" id="TIGR03953">
    <property type="entry name" value="rplD_bact"/>
    <property type="match status" value="1"/>
</dbReference>
<evidence type="ECO:0000256" key="4">
    <source>
        <dbReference type="ARBA" id="ARBA00022980"/>
    </source>
</evidence>
<dbReference type="InterPro" id="IPR002136">
    <property type="entry name" value="Ribosomal_uL4"/>
</dbReference>
<dbReference type="InterPro" id="IPR013005">
    <property type="entry name" value="Ribosomal_uL4-like"/>
</dbReference>
<dbReference type="GO" id="GO:0019843">
    <property type="term" value="F:rRNA binding"/>
    <property type="evidence" value="ECO:0007669"/>
    <property type="project" value="UniProtKB-UniRule"/>
</dbReference>